<gene>
    <name evidence="2" type="ORF">Triagg1_10313</name>
</gene>
<accession>A0AAE1J0F9</accession>
<feature type="region of interest" description="Disordered" evidence="1">
    <location>
        <begin position="1"/>
        <end position="95"/>
    </location>
</feature>
<feature type="compositionally biased region" description="Basic residues" evidence="1">
    <location>
        <begin position="389"/>
        <end position="401"/>
    </location>
</feature>
<reference evidence="2" key="1">
    <citation type="submission" date="2023-11" db="EMBL/GenBank/DDBJ databases">
        <title>The genome sequences of three competitors of mushroom-forming fungi.</title>
        <authorList>
            <person name="Beijen E."/>
            <person name="Ohm R.A."/>
        </authorList>
    </citation>
    <scope>NUCLEOTIDE SEQUENCE</scope>
    <source>
        <strain evidence="2">CBS 100526</strain>
    </source>
</reference>
<evidence type="ECO:0008006" key="4">
    <source>
        <dbReference type="Google" id="ProtNLM"/>
    </source>
</evidence>
<feature type="region of interest" description="Disordered" evidence="1">
    <location>
        <begin position="383"/>
        <end position="508"/>
    </location>
</feature>
<dbReference type="GO" id="GO:0005737">
    <property type="term" value="C:cytoplasm"/>
    <property type="evidence" value="ECO:0007669"/>
    <property type="project" value="TreeGrafter"/>
</dbReference>
<feature type="compositionally biased region" description="Basic residues" evidence="1">
    <location>
        <begin position="489"/>
        <end position="498"/>
    </location>
</feature>
<name>A0AAE1J0F9_9HYPO</name>
<dbReference type="Proteomes" id="UP001273209">
    <property type="component" value="Unassembled WGS sequence"/>
</dbReference>
<feature type="compositionally biased region" description="Pro residues" evidence="1">
    <location>
        <begin position="169"/>
        <end position="182"/>
    </location>
</feature>
<dbReference type="EMBL" id="JAWRVG010000070">
    <property type="protein sequence ID" value="KAK4061533.1"/>
    <property type="molecule type" value="Genomic_DNA"/>
</dbReference>
<dbReference type="InterPro" id="IPR013226">
    <property type="entry name" value="Pal1"/>
</dbReference>
<proteinExistence type="predicted"/>
<feature type="compositionally biased region" description="Basic and acidic residues" evidence="1">
    <location>
        <begin position="212"/>
        <end position="228"/>
    </location>
</feature>
<dbReference type="PANTHER" id="PTHR28307:SF2">
    <property type="entry name" value="PROTEIN PAL1"/>
    <property type="match status" value="1"/>
</dbReference>
<dbReference type="RefSeq" id="XP_062750736.1">
    <property type="nucleotide sequence ID" value="XM_062894371.1"/>
</dbReference>
<sequence>MAANSSYFAGQQPAGQAPSLSFNGGSIDNNADSLASNNPFRNFRAASPSHLNSSFPTTPTSPFDDPMPSSRPLSRNPFLDQPLAPRPADVAATAKTQSLTAEEIFGSLTLDDSPAFSVKQPVDSTLLQKRPTDRPVPPRRESESTASGRAADKHRPSHSQEEALRARKPPPPGAKAPAPKPTTRPSLLDDSPPRKPVQRRPRRNSDSSVMDFDSKTLTAEEKRIIEARRRQHSKSKSTRPSRKMDIIDQLDATSIYGTGLFHHDGPFDALNPHRNRQNSKKLSPMQAFPEGSLNNTLGGSGPLNASADHSSFMGQGGDEAFQDFAASGKGKAPREPMIFDPQARASLVHGDESQGLGTSTFLEGTPAARSAIVRRQVEHAQELAEGGLQRKKSVAQRIKQRVRPDYSNRPMPGHGRYDSDDFGEERISVPRPPPREREREREREGRLSPPPMPRRGSGSALERRTSADELPSPSNEAPAKPSGLLGRMKSLKGGRRPNRGGEAGGMAT</sequence>
<feature type="region of interest" description="Disordered" evidence="1">
    <location>
        <begin position="108"/>
        <end position="243"/>
    </location>
</feature>
<protein>
    <recommendedName>
        <fullName evidence="4">Pal1 cell morphology protein</fullName>
    </recommendedName>
</protein>
<keyword evidence="3" id="KW-1185">Reference proteome</keyword>
<feature type="compositionally biased region" description="Basic residues" evidence="1">
    <location>
        <begin position="229"/>
        <end position="241"/>
    </location>
</feature>
<dbReference type="GeneID" id="87914276"/>
<dbReference type="Pfam" id="PF08316">
    <property type="entry name" value="Pal1"/>
    <property type="match status" value="1"/>
</dbReference>
<feature type="compositionally biased region" description="Low complexity" evidence="1">
    <location>
        <begin position="53"/>
        <end position="70"/>
    </location>
</feature>
<dbReference type="PANTHER" id="PTHR28307">
    <property type="entry name" value="PROTEIN PAL1"/>
    <property type="match status" value="1"/>
</dbReference>
<feature type="compositionally biased region" description="Basic and acidic residues" evidence="1">
    <location>
        <begin position="130"/>
        <end position="143"/>
    </location>
</feature>
<feature type="compositionally biased region" description="Basic and acidic residues" evidence="1">
    <location>
        <begin position="150"/>
        <end position="165"/>
    </location>
</feature>
<dbReference type="AlphaFoldDB" id="A0AAE1J0F9"/>
<comment type="caution">
    <text evidence="2">The sequence shown here is derived from an EMBL/GenBank/DDBJ whole genome shotgun (WGS) entry which is preliminary data.</text>
</comment>
<evidence type="ECO:0000313" key="2">
    <source>
        <dbReference type="EMBL" id="KAK4061533.1"/>
    </source>
</evidence>
<organism evidence="2 3">
    <name type="scientific">Trichoderma aggressivum f. europaeum</name>
    <dbReference type="NCBI Taxonomy" id="173218"/>
    <lineage>
        <taxon>Eukaryota</taxon>
        <taxon>Fungi</taxon>
        <taxon>Dikarya</taxon>
        <taxon>Ascomycota</taxon>
        <taxon>Pezizomycotina</taxon>
        <taxon>Sordariomycetes</taxon>
        <taxon>Hypocreomycetidae</taxon>
        <taxon>Hypocreales</taxon>
        <taxon>Hypocreaceae</taxon>
        <taxon>Trichoderma</taxon>
    </lineage>
</organism>
<evidence type="ECO:0000313" key="3">
    <source>
        <dbReference type="Proteomes" id="UP001273209"/>
    </source>
</evidence>
<evidence type="ECO:0000256" key="1">
    <source>
        <dbReference type="SAM" id="MobiDB-lite"/>
    </source>
</evidence>
<feature type="compositionally biased region" description="Basic and acidic residues" evidence="1">
    <location>
        <begin position="415"/>
        <end position="446"/>
    </location>
</feature>
<feature type="compositionally biased region" description="Polar residues" evidence="1">
    <location>
        <begin position="18"/>
        <end position="40"/>
    </location>
</feature>